<dbReference type="InterPro" id="IPR054416">
    <property type="entry name" value="GST_UstS-like_C"/>
</dbReference>
<dbReference type="SUPFAM" id="SSF52833">
    <property type="entry name" value="Thioredoxin-like"/>
    <property type="match status" value="1"/>
</dbReference>
<evidence type="ECO:0000313" key="3">
    <source>
        <dbReference type="EMBL" id="KAL2270771.1"/>
    </source>
</evidence>
<dbReference type="Gene3D" id="3.40.30.10">
    <property type="entry name" value="Glutaredoxin"/>
    <property type="match status" value="1"/>
</dbReference>
<keyword evidence="4" id="KW-1185">Reference proteome</keyword>
<name>A0ABR4DLR7_9PEZI</name>
<organism evidence="3 4">
    <name type="scientific">Remersonia thermophila</name>
    <dbReference type="NCBI Taxonomy" id="72144"/>
    <lineage>
        <taxon>Eukaryota</taxon>
        <taxon>Fungi</taxon>
        <taxon>Dikarya</taxon>
        <taxon>Ascomycota</taxon>
        <taxon>Pezizomycotina</taxon>
        <taxon>Sordariomycetes</taxon>
        <taxon>Sordariomycetidae</taxon>
        <taxon>Sordariales</taxon>
        <taxon>Sordariales incertae sedis</taxon>
        <taxon>Remersonia</taxon>
    </lineage>
</organism>
<dbReference type="GeneID" id="98122221"/>
<accession>A0ABR4DLR7</accession>
<gene>
    <name evidence="3" type="ORF">VTJ83DRAFT_142</name>
</gene>
<dbReference type="Gene3D" id="1.20.1050.10">
    <property type="match status" value="1"/>
</dbReference>
<dbReference type="Pfam" id="PF13409">
    <property type="entry name" value="GST_N_2"/>
    <property type="match status" value="1"/>
</dbReference>
<dbReference type="RefSeq" id="XP_070869495.1">
    <property type="nucleotide sequence ID" value="XM_071007577.1"/>
</dbReference>
<evidence type="ECO:0000259" key="2">
    <source>
        <dbReference type="Pfam" id="PF22041"/>
    </source>
</evidence>
<dbReference type="InterPro" id="IPR036249">
    <property type="entry name" value="Thioredoxin-like_sf"/>
</dbReference>
<dbReference type="EMBL" id="JAZGUE010000001">
    <property type="protein sequence ID" value="KAL2270771.1"/>
    <property type="molecule type" value="Genomic_DNA"/>
</dbReference>
<dbReference type="SUPFAM" id="SSF47616">
    <property type="entry name" value="GST C-terminal domain-like"/>
    <property type="match status" value="1"/>
</dbReference>
<dbReference type="Pfam" id="PF22041">
    <property type="entry name" value="GST_C_7"/>
    <property type="match status" value="1"/>
</dbReference>
<reference evidence="3 4" key="1">
    <citation type="journal article" date="2024" name="Commun. Biol.">
        <title>Comparative genomic analysis of thermophilic fungi reveals convergent evolutionary adaptations and gene losses.</title>
        <authorList>
            <person name="Steindorff A.S."/>
            <person name="Aguilar-Pontes M.V."/>
            <person name="Robinson A.J."/>
            <person name="Andreopoulos B."/>
            <person name="LaButti K."/>
            <person name="Kuo A."/>
            <person name="Mondo S."/>
            <person name="Riley R."/>
            <person name="Otillar R."/>
            <person name="Haridas S."/>
            <person name="Lipzen A."/>
            <person name="Grimwood J."/>
            <person name="Schmutz J."/>
            <person name="Clum A."/>
            <person name="Reid I.D."/>
            <person name="Moisan M.C."/>
            <person name="Butler G."/>
            <person name="Nguyen T.T.M."/>
            <person name="Dewar K."/>
            <person name="Conant G."/>
            <person name="Drula E."/>
            <person name="Henrissat B."/>
            <person name="Hansel C."/>
            <person name="Singer S."/>
            <person name="Hutchinson M.I."/>
            <person name="de Vries R.P."/>
            <person name="Natvig D.O."/>
            <person name="Powell A.J."/>
            <person name="Tsang A."/>
            <person name="Grigoriev I.V."/>
        </authorList>
    </citation>
    <scope>NUCLEOTIDE SEQUENCE [LARGE SCALE GENOMIC DNA]</scope>
    <source>
        <strain evidence="3 4">ATCC 22073</strain>
    </source>
</reference>
<dbReference type="InterPro" id="IPR004045">
    <property type="entry name" value="Glutathione_S-Trfase_N"/>
</dbReference>
<proteinExistence type="predicted"/>
<evidence type="ECO:0008006" key="5">
    <source>
        <dbReference type="Google" id="ProtNLM"/>
    </source>
</evidence>
<evidence type="ECO:0000313" key="4">
    <source>
        <dbReference type="Proteomes" id="UP001600064"/>
    </source>
</evidence>
<dbReference type="InterPro" id="IPR036282">
    <property type="entry name" value="Glutathione-S-Trfase_C_sf"/>
</dbReference>
<dbReference type="Proteomes" id="UP001600064">
    <property type="component" value="Unassembled WGS sequence"/>
</dbReference>
<sequence length="243" mass="27753">MSEPIILFDIPSREPRRCWTPNPWKTRMLLNFKGLEYRTEWLEYPEIRPRLEPHLPPNPGPNVMPYTIPAVRLPGGEYVMDSQAIAERIEALHPAPSARLDSAPLARLCDIMPRLMPAIRPIFYVRVPGRILGEASQGYWNRTRGELAGMPVEELAARNPEAECWDRAEEGVKEVTALLKEAGGPFFLGGEASYADFVWGGFLIFLKRQGQEVYEELLRRSGDGEVHQRFLEALEPWTKRDAE</sequence>
<comment type="caution">
    <text evidence="3">The sequence shown here is derived from an EMBL/GenBank/DDBJ whole genome shotgun (WGS) entry which is preliminary data.</text>
</comment>
<feature type="domain" description="GST N-terminal" evidence="1">
    <location>
        <begin position="21"/>
        <end position="91"/>
    </location>
</feature>
<evidence type="ECO:0000259" key="1">
    <source>
        <dbReference type="Pfam" id="PF13409"/>
    </source>
</evidence>
<protein>
    <recommendedName>
        <fullName evidence="5">Glutathione S-transferase</fullName>
    </recommendedName>
</protein>
<feature type="domain" description="Glutathione S-transferase UstS-like C-terminal" evidence="2">
    <location>
        <begin position="115"/>
        <end position="237"/>
    </location>
</feature>
<dbReference type="CDD" id="cd03038">
    <property type="entry name" value="GST_N_etherase_LigE"/>
    <property type="match status" value="1"/>
</dbReference>